<organism evidence="1 2">
    <name type="scientific">Mycobacterium pseudokansasii</name>
    <dbReference type="NCBI Taxonomy" id="2341080"/>
    <lineage>
        <taxon>Bacteria</taxon>
        <taxon>Bacillati</taxon>
        <taxon>Actinomycetota</taxon>
        <taxon>Actinomycetes</taxon>
        <taxon>Mycobacteriales</taxon>
        <taxon>Mycobacteriaceae</taxon>
        <taxon>Mycobacterium</taxon>
    </lineage>
</organism>
<name>A0A498QSM9_9MYCO</name>
<dbReference type="EMBL" id="UPHU01000001">
    <property type="protein sequence ID" value="VBA50050.1"/>
    <property type="molecule type" value="Genomic_DNA"/>
</dbReference>
<proteinExistence type="predicted"/>
<reference evidence="1 2" key="1">
    <citation type="submission" date="2018-09" db="EMBL/GenBank/DDBJ databases">
        <authorList>
            <person name="Tagini F."/>
        </authorList>
    </citation>
    <scope>NUCLEOTIDE SEQUENCE [LARGE SCALE GENOMIC DNA]</scope>
    <source>
        <strain evidence="1 2">MK142</strain>
    </source>
</reference>
<dbReference type="Proteomes" id="UP000268285">
    <property type="component" value="Unassembled WGS sequence"/>
</dbReference>
<protein>
    <submittedName>
        <fullName evidence="1">Uncharacterized protein</fullName>
    </submittedName>
</protein>
<dbReference type="AlphaFoldDB" id="A0A498QSM9"/>
<sequence>MTYTVWMSGSTATPHGYVPTATVAVTVCAFPSITHSVASLS</sequence>
<evidence type="ECO:0000313" key="1">
    <source>
        <dbReference type="EMBL" id="VBA50050.1"/>
    </source>
</evidence>
<accession>A0A498QSM9</accession>
<gene>
    <name evidence="1" type="ORF">LAUMK142_02339</name>
</gene>
<keyword evidence="2" id="KW-1185">Reference proteome</keyword>
<evidence type="ECO:0000313" key="2">
    <source>
        <dbReference type="Proteomes" id="UP000268285"/>
    </source>
</evidence>